<protein>
    <submittedName>
        <fullName evidence="13">S5A_REDUCTASE domain-containing protein</fullName>
    </submittedName>
</protein>
<evidence type="ECO:0000256" key="3">
    <source>
        <dbReference type="ARBA" id="ARBA00022553"/>
    </source>
</evidence>
<feature type="transmembrane region" description="Helical" evidence="10">
    <location>
        <begin position="370"/>
        <end position="390"/>
    </location>
</feature>
<gene>
    <name evidence="11" type="ORF">TTAC_LOCUS3486</name>
</gene>
<evidence type="ECO:0000256" key="1">
    <source>
        <dbReference type="ARBA" id="ARBA00004473"/>
    </source>
</evidence>
<evidence type="ECO:0000256" key="10">
    <source>
        <dbReference type="SAM" id="Phobius"/>
    </source>
</evidence>
<reference evidence="11 12" key="2">
    <citation type="submission" date="2018-11" db="EMBL/GenBank/DDBJ databases">
        <authorList>
            <consortium name="Pathogen Informatics"/>
        </authorList>
    </citation>
    <scope>NUCLEOTIDE SEQUENCE [LARGE SCALE GENOMIC DNA]</scope>
</reference>
<feature type="transmembrane region" description="Helical" evidence="10">
    <location>
        <begin position="81"/>
        <end position="101"/>
    </location>
</feature>
<evidence type="ECO:0000313" key="13">
    <source>
        <dbReference type="WBParaSite" id="TTAC_0000350101-mRNA-1"/>
    </source>
</evidence>
<evidence type="ECO:0000256" key="6">
    <source>
        <dbReference type="ARBA" id="ARBA00023125"/>
    </source>
</evidence>
<evidence type="ECO:0000313" key="11">
    <source>
        <dbReference type="EMBL" id="VDM22731.1"/>
    </source>
</evidence>
<name>A0A0R3WRW1_HYDTA</name>
<keyword evidence="9" id="KW-0539">Nucleus</keyword>
<dbReference type="GO" id="GO:0050613">
    <property type="term" value="F:Delta14-sterol reductase activity"/>
    <property type="evidence" value="ECO:0007669"/>
    <property type="project" value="TreeGrafter"/>
</dbReference>
<feature type="transmembrane region" description="Helical" evidence="10">
    <location>
        <begin position="143"/>
        <end position="164"/>
    </location>
</feature>
<dbReference type="PANTHER" id="PTHR21257:SF55">
    <property type="entry name" value="DELTA(14)-STEROL REDUCTASE LBR"/>
    <property type="match status" value="1"/>
</dbReference>
<keyword evidence="8" id="KW-0675">Receptor</keyword>
<feature type="transmembrane region" description="Helical" evidence="10">
    <location>
        <begin position="204"/>
        <end position="226"/>
    </location>
</feature>
<feature type="transmembrane region" description="Helical" evidence="10">
    <location>
        <begin position="298"/>
        <end position="319"/>
    </location>
</feature>
<accession>A0A0R3WRW1</accession>
<keyword evidence="4 10" id="KW-0812">Transmembrane</keyword>
<keyword evidence="12" id="KW-1185">Reference proteome</keyword>
<keyword evidence="6" id="KW-0238">DNA-binding</keyword>
<comment type="similarity">
    <text evidence="2">Belongs to the ERG4/ERG24 family.</text>
</comment>
<evidence type="ECO:0000256" key="7">
    <source>
        <dbReference type="ARBA" id="ARBA00023136"/>
    </source>
</evidence>
<dbReference type="GO" id="GO:0003677">
    <property type="term" value="F:DNA binding"/>
    <property type="evidence" value="ECO:0007669"/>
    <property type="project" value="UniProtKB-KW"/>
</dbReference>
<dbReference type="Pfam" id="PF01222">
    <property type="entry name" value="ERG4_ERG24"/>
    <property type="match status" value="1"/>
</dbReference>
<evidence type="ECO:0000256" key="9">
    <source>
        <dbReference type="ARBA" id="ARBA00023242"/>
    </source>
</evidence>
<dbReference type="EMBL" id="UYWX01002517">
    <property type="protein sequence ID" value="VDM22731.1"/>
    <property type="molecule type" value="Genomic_DNA"/>
</dbReference>
<dbReference type="GO" id="GO:0005637">
    <property type="term" value="C:nuclear inner membrane"/>
    <property type="evidence" value="ECO:0007669"/>
    <property type="project" value="UniProtKB-SubCell"/>
</dbReference>
<proteinExistence type="inferred from homology"/>
<keyword evidence="7 10" id="KW-0472">Membrane</keyword>
<feature type="transmembrane region" description="Helical" evidence="10">
    <location>
        <begin position="15"/>
        <end position="34"/>
    </location>
</feature>
<reference evidence="13" key="1">
    <citation type="submission" date="2017-02" db="UniProtKB">
        <authorList>
            <consortium name="WormBaseParasite"/>
        </authorList>
    </citation>
    <scope>IDENTIFICATION</scope>
</reference>
<dbReference type="WBParaSite" id="TTAC_0000350101-mRNA-1">
    <property type="protein sequence ID" value="TTAC_0000350101-mRNA-1"/>
    <property type="gene ID" value="TTAC_0000350101"/>
</dbReference>
<feature type="transmembrane region" description="Helical" evidence="10">
    <location>
        <begin position="232"/>
        <end position="252"/>
    </location>
</feature>
<evidence type="ECO:0000256" key="4">
    <source>
        <dbReference type="ARBA" id="ARBA00022692"/>
    </source>
</evidence>
<evidence type="ECO:0000256" key="2">
    <source>
        <dbReference type="ARBA" id="ARBA00005402"/>
    </source>
</evidence>
<organism evidence="13">
    <name type="scientific">Hydatigena taeniaeformis</name>
    <name type="common">Feline tapeworm</name>
    <name type="synonym">Taenia taeniaeformis</name>
    <dbReference type="NCBI Taxonomy" id="6205"/>
    <lineage>
        <taxon>Eukaryota</taxon>
        <taxon>Metazoa</taxon>
        <taxon>Spiralia</taxon>
        <taxon>Lophotrochozoa</taxon>
        <taxon>Platyhelminthes</taxon>
        <taxon>Cestoda</taxon>
        <taxon>Eucestoda</taxon>
        <taxon>Cyclophyllidea</taxon>
        <taxon>Taeniidae</taxon>
        <taxon>Hydatigera</taxon>
    </lineage>
</organism>
<dbReference type="STRING" id="6205.A0A0R3WRW1"/>
<evidence type="ECO:0000256" key="5">
    <source>
        <dbReference type="ARBA" id="ARBA00022989"/>
    </source>
</evidence>
<keyword evidence="5 10" id="KW-1133">Transmembrane helix</keyword>
<dbReference type="OrthoDB" id="5326588at2759"/>
<dbReference type="AlphaFoldDB" id="A0A0R3WRW1"/>
<feature type="transmembrane region" description="Helical" evidence="10">
    <location>
        <begin position="108"/>
        <end position="127"/>
    </location>
</feature>
<dbReference type="InterPro" id="IPR001171">
    <property type="entry name" value="ERG24_DHCR-like"/>
</dbReference>
<keyword evidence="3" id="KW-0597">Phosphoprotein</keyword>
<dbReference type="GO" id="GO:0005789">
    <property type="term" value="C:endoplasmic reticulum membrane"/>
    <property type="evidence" value="ECO:0007669"/>
    <property type="project" value="TreeGrafter"/>
</dbReference>
<sequence length="434" mass="49534">MQKLDDPCSSLGKPISIAAFFMPLFVYWCIFLAVSPTNEESFTRICSYHGCFVAFFGAAVPLDLSFVNLRVLFGVVFFDRIIMFLNNFVPIGEPSVVVFAARRWQRRCYRILVVLFCLLSAVLYVYVCAEVVNGSQLLDLRNFLVSFFLGAWVDALLFAIHALLKSRHIRGSSTALAKHSGNIILDFYNGSEIRPIICGLDIKVSSYFVSIIRGFTLQLVFAIYQYDEHATLSFGLMTLLLFHGIYILDFFIYEPTILHAHDIVYYGCGLRWFQNVLLVWPLLQSLSVLYLVHNYYDVQLSCYSFSAAGAILFILGLYIRRQAINQKFFYHDPQGHSFDSSNSLNATASQNITAVGWWSCVRHPDYLGELILLLGLALTTGVGSVVPWIAPVCGFFDVLLRIHWDERTSLKRYDKTAWRKYTSAVPYRLIPRIY</sequence>
<dbReference type="Proteomes" id="UP000274429">
    <property type="component" value="Unassembled WGS sequence"/>
</dbReference>
<feature type="transmembrane region" description="Helical" evidence="10">
    <location>
        <begin position="46"/>
        <end position="69"/>
    </location>
</feature>
<evidence type="ECO:0000256" key="8">
    <source>
        <dbReference type="ARBA" id="ARBA00023170"/>
    </source>
</evidence>
<dbReference type="PANTHER" id="PTHR21257">
    <property type="entry name" value="DELTA(14)-STEROL REDUCTASE"/>
    <property type="match status" value="1"/>
</dbReference>
<evidence type="ECO:0000313" key="12">
    <source>
        <dbReference type="Proteomes" id="UP000274429"/>
    </source>
</evidence>
<comment type="subcellular location">
    <subcellularLocation>
        <location evidence="1">Nucleus inner membrane</location>
        <topology evidence="1">Multi-pass membrane protein</topology>
    </subcellularLocation>
</comment>
<dbReference type="Gene3D" id="1.20.120.1630">
    <property type="match status" value="1"/>
</dbReference>
<feature type="transmembrane region" description="Helical" evidence="10">
    <location>
        <begin position="272"/>
        <end position="292"/>
    </location>
</feature>
<dbReference type="GO" id="GO:0006695">
    <property type="term" value="P:cholesterol biosynthetic process"/>
    <property type="evidence" value="ECO:0007669"/>
    <property type="project" value="TreeGrafter"/>
</dbReference>